<dbReference type="Pfam" id="PF08327">
    <property type="entry name" value="AHSA1"/>
    <property type="match status" value="1"/>
</dbReference>
<reference evidence="4" key="1">
    <citation type="submission" date="2017-07" db="EMBL/GenBank/DDBJ databases">
        <title>Leptospira spp. isolated from tropical soils.</title>
        <authorList>
            <person name="Thibeaux R."/>
            <person name="Iraola G."/>
            <person name="Ferres I."/>
            <person name="Bierque E."/>
            <person name="Girault D."/>
            <person name="Soupe-Gilbert M.-E."/>
            <person name="Picardeau M."/>
            <person name="Goarant C."/>
        </authorList>
    </citation>
    <scope>NUCLEOTIDE SEQUENCE [LARGE SCALE GENOMIC DNA]</scope>
    <source>
        <strain evidence="4">ATI7-C-A5</strain>
    </source>
</reference>
<accession>A0A2N0B528</accession>
<dbReference type="CDD" id="cd07826">
    <property type="entry name" value="SRPBCC_CalC_Aha1-like_9"/>
    <property type="match status" value="1"/>
</dbReference>
<comment type="similarity">
    <text evidence="1">Belongs to the AHA1 family.</text>
</comment>
<dbReference type="OrthoDB" id="9805228at2"/>
<proteinExistence type="inferred from homology"/>
<dbReference type="EMBL" id="NPEF01000236">
    <property type="protein sequence ID" value="PJZ91657.1"/>
    <property type="molecule type" value="Genomic_DNA"/>
</dbReference>
<feature type="domain" description="Activator of Hsp90 ATPase homologue 1/2-like C-terminal" evidence="2">
    <location>
        <begin position="25"/>
        <end position="159"/>
    </location>
</feature>
<dbReference type="EMBL" id="NPEF02000005">
    <property type="protein sequence ID" value="MDV6235106.1"/>
    <property type="molecule type" value="Genomic_DNA"/>
</dbReference>
<dbReference type="Gene3D" id="3.30.530.20">
    <property type="match status" value="1"/>
</dbReference>
<dbReference type="InterPro" id="IPR013538">
    <property type="entry name" value="ASHA1/2-like_C"/>
</dbReference>
<dbReference type="SUPFAM" id="SSF55961">
    <property type="entry name" value="Bet v1-like"/>
    <property type="match status" value="1"/>
</dbReference>
<sequence>MRQHINHLHVSAEGKTDLLITRLFNAPRNLVFDTMTKPELLKRWFHGPPGWTLNVCEVDLRVNGKYRYVWNSENGSTLGMGGIFTEIEAPKRYVATEAFDQSWYPGEAVNITTLIEQGEQTKLHLLVRYQSKEARDGVLRSPMEQGLSYGYDRLEEYLETL</sequence>
<reference evidence="3 5" key="2">
    <citation type="journal article" date="2018" name="Microb. Genom.">
        <title>Deciphering the unexplored Leptospira diversity from soils uncovers genomic evolution to virulence.</title>
        <authorList>
            <person name="Thibeaux R."/>
            <person name="Iraola G."/>
            <person name="Ferres I."/>
            <person name="Bierque E."/>
            <person name="Girault D."/>
            <person name="Soupe-Gilbert M.E."/>
            <person name="Picardeau M."/>
            <person name="Goarant C."/>
        </authorList>
    </citation>
    <scope>NUCLEOTIDE SEQUENCE [LARGE SCALE GENOMIC DNA]</scope>
    <source>
        <strain evidence="3 5">ATI7-C-A5</strain>
    </source>
</reference>
<reference evidence="3" key="3">
    <citation type="submission" date="2023-10" db="EMBL/GenBank/DDBJ databases">
        <authorList>
            <person name="Picardeau M."/>
            <person name="Thibeaux R."/>
        </authorList>
    </citation>
    <scope>NUCLEOTIDE SEQUENCE</scope>
    <source>
        <strain evidence="3">ATI7-C-A5</strain>
    </source>
</reference>
<evidence type="ECO:0000313" key="5">
    <source>
        <dbReference type="Proteomes" id="UP000232122"/>
    </source>
</evidence>
<comment type="caution">
    <text evidence="4">The sequence shown here is derived from an EMBL/GenBank/DDBJ whole genome shotgun (WGS) entry which is preliminary data.</text>
</comment>
<organism evidence="4">
    <name type="scientific">Leptospira ellisii</name>
    <dbReference type="NCBI Taxonomy" id="2023197"/>
    <lineage>
        <taxon>Bacteria</taxon>
        <taxon>Pseudomonadati</taxon>
        <taxon>Spirochaetota</taxon>
        <taxon>Spirochaetia</taxon>
        <taxon>Leptospirales</taxon>
        <taxon>Leptospiraceae</taxon>
        <taxon>Leptospira</taxon>
    </lineage>
</organism>
<dbReference type="InterPro" id="IPR023393">
    <property type="entry name" value="START-like_dom_sf"/>
</dbReference>
<evidence type="ECO:0000259" key="2">
    <source>
        <dbReference type="Pfam" id="PF08327"/>
    </source>
</evidence>
<dbReference type="AlphaFoldDB" id="A0A2N0B528"/>
<evidence type="ECO:0000313" key="4">
    <source>
        <dbReference type="EMBL" id="PJZ91657.1"/>
    </source>
</evidence>
<name>A0A2N0B528_9LEPT</name>
<dbReference type="RefSeq" id="WP_100746930.1">
    <property type="nucleotide sequence ID" value="NZ_NPEF02000005.1"/>
</dbReference>
<protein>
    <submittedName>
        <fullName evidence="4">ATPase</fullName>
    </submittedName>
    <submittedName>
        <fullName evidence="3">SRPBCC family protein</fullName>
    </submittedName>
</protein>
<keyword evidence="5" id="KW-1185">Reference proteome</keyword>
<evidence type="ECO:0000313" key="3">
    <source>
        <dbReference type="EMBL" id="MDV6235106.1"/>
    </source>
</evidence>
<evidence type="ECO:0000256" key="1">
    <source>
        <dbReference type="ARBA" id="ARBA00006817"/>
    </source>
</evidence>
<accession>A0A2N0BKR9</accession>
<dbReference type="Proteomes" id="UP000232122">
    <property type="component" value="Unassembled WGS sequence"/>
</dbReference>
<gene>
    <name evidence="3" type="ORF">CH379_005635</name>
    <name evidence="4" type="ORF">CH379_17415</name>
</gene>